<evidence type="ECO:0000256" key="2">
    <source>
        <dbReference type="ARBA" id="ARBA00047806"/>
    </source>
</evidence>
<dbReference type="InParanoid" id="A0A543ATN1"/>
<keyword evidence="7" id="KW-1185">Reference proteome</keyword>
<accession>A0A543ATN1</accession>
<dbReference type="GO" id="GO:0034599">
    <property type="term" value="P:cellular response to oxidative stress"/>
    <property type="evidence" value="ECO:0007669"/>
    <property type="project" value="TreeGrafter"/>
</dbReference>
<evidence type="ECO:0000313" key="7">
    <source>
        <dbReference type="Proteomes" id="UP000317043"/>
    </source>
</evidence>
<dbReference type="InterPro" id="IPR036509">
    <property type="entry name" value="Met_Sox_Rdtase_MsrA_sf"/>
</dbReference>
<dbReference type="PANTHER" id="PTHR42799">
    <property type="entry name" value="MITOCHONDRIAL PEPTIDE METHIONINE SULFOXIDE REDUCTASE"/>
    <property type="match status" value="1"/>
</dbReference>
<dbReference type="GO" id="GO:0008113">
    <property type="term" value="F:peptide-methionine (S)-S-oxide reductase activity"/>
    <property type="evidence" value="ECO:0007669"/>
    <property type="project" value="UniProtKB-UniRule"/>
</dbReference>
<feature type="active site" evidence="4">
    <location>
        <position position="33"/>
    </location>
</feature>
<sequence>MRGMTVTTHPVLGTPLHGPWPAGMEQAIFGMGCFWGVERIFWEIDGVYSTAAGYAGGSDPNPTYRAVCSGSTGHAEVVQVIYDPTKVSYEALLTAFWGNHDPTQGLRQGNDIGSQYRSIILTTTPQQQRIAEASRDLAAPVIADSGMGSITTQIRPGTEFHYAEDEHQQYLHHHPGGYCNHGPQVYAGKLNIAALENRLGDLPVSWKA</sequence>
<reference evidence="6 7" key="1">
    <citation type="submission" date="2019-06" db="EMBL/GenBank/DDBJ databases">
        <title>Sequencing the genomes of 1000 actinobacteria strains.</title>
        <authorList>
            <person name="Klenk H.-P."/>
        </authorList>
    </citation>
    <scope>NUCLEOTIDE SEQUENCE [LARGE SCALE GENOMIC DNA]</scope>
    <source>
        <strain evidence="6 7">DSM 45928</strain>
    </source>
</reference>
<evidence type="ECO:0000313" key="6">
    <source>
        <dbReference type="EMBL" id="TQL75938.1"/>
    </source>
</evidence>
<dbReference type="AlphaFoldDB" id="A0A543ATN1"/>
<comment type="catalytic activity">
    <reaction evidence="3 4">
        <text>[thioredoxin]-disulfide + L-methionine + H2O = L-methionine (S)-S-oxide + [thioredoxin]-dithiol</text>
        <dbReference type="Rhea" id="RHEA:19993"/>
        <dbReference type="Rhea" id="RHEA-COMP:10698"/>
        <dbReference type="Rhea" id="RHEA-COMP:10700"/>
        <dbReference type="ChEBI" id="CHEBI:15377"/>
        <dbReference type="ChEBI" id="CHEBI:29950"/>
        <dbReference type="ChEBI" id="CHEBI:50058"/>
        <dbReference type="ChEBI" id="CHEBI:57844"/>
        <dbReference type="ChEBI" id="CHEBI:58772"/>
        <dbReference type="EC" id="1.8.4.11"/>
    </reaction>
</comment>
<evidence type="ECO:0000256" key="1">
    <source>
        <dbReference type="ARBA" id="ARBA00023002"/>
    </source>
</evidence>
<gene>
    <name evidence="4" type="primary">msrA</name>
    <name evidence="6" type="ORF">FB566_1456</name>
</gene>
<name>A0A543ATN1_9ACTN</name>
<dbReference type="NCBIfam" id="TIGR00401">
    <property type="entry name" value="msrA"/>
    <property type="match status" value="1"/>
</dbReference>
<dbReference type="GO" id="GO:0005737">
    <property type="term" value="C:cytoplasm"/>
    <property type="evidence" value="ECO:0007669"/>
    <property type="project" value="TreeGrafter"/>
</dbReference>
<keyword evidence="1 4" id="KW-0560">Oxidoreductase</keyword>
<proteinExistence type="inferred from homology"/>
<dbReference type="Proteomes" id="UP000317043">
    <property type="component" value="Unassembled WGS sequence"/>
</dbReference>
<dbReference type="FunCoup" id="A0A543ATN1">
    <property type="interactions" value="329"/>
</dbReference>
<dbReference type="SUPFAM" id="SSF55068">
    <property type="entry name" value="Peptide methionine sulfoxide reductase"/>
    <property type="match status" value="1"/>
</dbReference>
<dbReference type="GO" id="GO:0033744">
    <property type="term" value="F:L-methionine:thioredoxin-disulfide S-oxidoreductase activity"/>
    <property type="evidence" value="ECO:0007669"/>
    <property type="project" value="RHEA"/>
</dbReference>
<comment type="similarity">
    <text evidence="4">Belongs to the MsrA Met sulfoxide reductase family.</text>
</comment>
<dbReference type="Pfam" id="PF01625">
    <property type="entry name" value="PMSR"/>
    <property type="match status" value="1"/>
</dbReference>
<dbReference type="HAMAP" id="MF_01401">
    <property type="entry name" value="MsrA"/>
    <property type="match status" value="1"/>
</dbReference>
<evidence type="ECO:0000259" key="5">
    <source>
        <dbReference type="Pfam" id="PF01625"/>
    </source>
</evidence>
<comment type="caution">
    <text evidence="6">The sequence shown here is derived from an EMBL/GenBank/DDBJ whole genome shotgun (WGS) entry which is preliminary data.</text>
</comment>
<evidence type="ECO:0000256" key="3">
    <source>
        <dbReference type="ARBA" id="ARBA00048782"/>
    </source>
</evidence>
<dbReference type="EMBL" id="VFOW01000001">
    <property type="protein sequence ID" value="TQL75938.1"/>
    <property type="molecule type" value="Genomic_DNA"/>
</dbReference>
<protein>
    <recommendedName>
        <fullName evidence="4">Peptide methionine sulfoxide reductase MsrA</fullName>
        <shortName evidence="4">Protein-methionine-S-oxide reductase</shortName>
        <ecNumber evidence="4">1.8.4.11</ecNumber>
    </recommendedName>
    <alternativeName>
        <fullName evidence="4">Peptide-methionine (S)-S-oxide reductase</fullName>
        <shortName evidence="4">Peptide Met(O) reductase</shortName>
    </alternativeName>
</protein>
<organism evidence="6 7">
    <name type="scientific">Stackebrandtia endophytica</name>
    <dbReference type="NCBI Taxonomy" id="1496996"/>
    <lineage>
        <taxon>Bacteria</taxon>
        <taxon>Bacillati</taxon>
        <taxon>Actinomycetota</taxon>
        <taxon>Actinomycetes</taxon>
        <taxon>Glycomycetales</taxon>
        <taxon>Glycomycetaceae</taxon>
        <taxon>Stackebrandtia</taxon>
    </lineage>
</organism>
<feature type="domain" description="Peptide methionine sulphoxide reductase MsrA" evidence="5">
    <location>
        <begin position="26"/>
        <end position="180"/>
    </location>
</feature>
<evidence type="ECO:0000256" key="4">
    <source>
        <dbReference type="HAMAP-Rule" id="MF_01401"/>
    </source>
</evidence>
<dbReference type="InterPro" id="IPR050162">
    <property type="entry name" value="MsrA_MetSO_reductase"/>
</dbReference>
<dbReference type="EC" id="1.8.4.11" evidence="4"/>
<dbReference type="InterPro" id="IPR002569">
    <property type="entry name" value="Met_Sox_Rdtase_MsrA_dom"/>
</dbReference>
<comment type="catalytic activity">
    <reaction evidence="2 4">
        <text>L-methionyl-[protein] + [thioredoxin]-disulfide + H2O = L-methionyl-(S)-S-oxide-[protein] + [thioredoxin]-dithiol</text>
        <dbReference type="Rhea" id="RHEA:14217"/>
        <dbReference type="Rhea" id="RHEA-COMP:10698"/>
        <dbReference type="Rhea" id="RHEA-COMP:10700"/>
        <dbReference type="Rhea" id="RHEA-COMP:12313"/>
        <dbReference type="Rhea" id="RHEA-COMP:12315"/>
        <dbReference type="ChEBI" id="CHEBI:15377"/>
        <dbReference type="ChEBI" id="CHEBI:16044"/>
        <dbReference type="ChEBI" id="CHEBI:29950"/>
        <dbReference type="ChEBI" id="CHEBI:44120"/>
        <dbReference type="ChEBI" id="CHEBI:50058"/>
        <dbReference type="EC" id="1.8.4.11"/>
    </reaction>
</comment>
<dbReference type="Gene3D" id="3.30.1060.10">
    <property type="entry name" value="Peptide methionine sulphoxide reductase MsrA"/>
    <property type="match status" value="1"/>
</dbReference>
<dbReference type="PANTHER" id="PTHR42799:SF2">
    <property type="entry name" value="MITOCHONDRIAL PEPTIDE METHIONINE SULFOXIDE REDUCTASE"/>
    <property type="match status" value="1"/>
</dbReference>
<comment type="function">
    <text evidence="4">Has an important function as a repair enzyme for proteins that have been inactivated by oxidation. Catalyzes the reversible oxidation-reduction of methionine sulfoxide in proteins to methionine.</text>
</comment>